<gene>
    <name evidence="1" type="ORF">C0197_00735</name>
</gene>
<organism evidence="1 2">
    <name type="scientific">Caldimicrobium thiodismutans</name>
    <dbReference type="NCBI Taxonomy" id="1653476"/>
    <lineage>
        <taxon>Bacteria</taxon>
        <taxon>Pseudomonadati</taxon>
        <taxon>Thermodesulfobacteriota</taxon>
        <taxon>Thermodesulfobacteria</taxon>
        <taxon>Thermodesulfobacteriales</taxon>
        <taxon>Thermodesulfobacteriaceae</taxon>
        <taxon>Caldimicrobium</taxon>
    </lineage>
</organism>
<reference evidence="1 2" key="1">
    <citation type="submission" date="2018-01" db="EMBL/GenBank/DDBJ databases">
        <title>Metagenomic assembled genomes from two thermal pools in the Uzon Caldera, Kamchatka, Russia.</title>
        <authorList>
            <person name="Wilkins L."/>
            <person name="Ettinger C."/>
        </authorList>
    </citation>
    <scope>NUCLEOTIDE SEQUENCE [LARGE SCALE GENOMIC DNA]</scope>
    <source>
        <strain evidence="1">ZAV-15</strain>
    </source>
</reference>
<dbReference type="Proteomes" id="UP000235731">
    <property type="component" value="Unassembled WGS sequence"/>
</dbReference>
<dbReference type="EMBL" id="PNIE01000011">
    <property type="protein sequence ID" value="PMP64372.1"/>
    <property type="molecule type" value="Genomic_DNA"/>
</dbReference>
<comment type="caution">
    <text evidence="1">The sequence shown here is derived from an EMBL/GenBank/DDBJ whole genome shotgun (WGS) entry which is preliminary data.</text>
</comment>
<sequence length="267" mass="31123">MQITAPLPIYYLPENLWSLFTRPGRELTVRVLEIEGKLLYLELGGYKFQARLAGTLNPEDFKPGELLKVKILKTEEPIVLEILDRSKETEEAKLLYLLVKEKPPLNVPRENLIKERGVIFEILRSLISKEESKDKKGDIKELEEIIGKYLKASDFIFEEDRIFLPFILLDTKSWGYLELPIPEEKGDRVKILVLKLFFQYLGLVEAIFYYSSNSVMIDLNFSESTAYKLAREELQNLKKELSFFKKEIKINLVKKETRPGLFLEKVG</sequence>
<proteinExistence type="predicted"/>
<accession>A0A2N7PL93</accession>
<dbReference type="AlphaFoldDB" id="A0A2N7PL93"/>
<name>A0A2N7PL93_9BACT</name>
<protein>
    <submittedName>
        <fullName evidence="1">Uncharacterized protein</fullName>
    </submittedName>
</protein>
<evidence type="ECO:0000313" key="1">
    <source>
        <dbReference type="EMBL" id="PMP64372.1"/>
    </source>
</evidence>
<evidence type="ECO:0000313" key="2">
    <source>
        <dbReference type="Proteomes" id="UP000235731"/>
    </source>
</evidence>